<evidence type="ECO:0000313" key="2">
    <source>
        <dbReference type="EMBL" id="KAK8785718.1"/>
    </source>
</evidence>
<reference evidence="2 3" key="1">
    <citation type="journal article" date="2023" name="Arcadia Sci">
        <title>De novo assembly of a long-read Amblyomma americanum tick genome.</title>
        <authorList>
            <person name="Chou S."/>
            <person name="Poskanzer K.E."/>
            <person name="Rollins M."/>
            <person name="Thuy-Boun P.S."/>
        </authorList>
    </citation>
    <scope>NUCLEOTIDE SEQUENCE [LARGE SCALE GENOMIC DNA]</scope>
    <source>
        <strain evidence="2">F_SG_1</strain>
        <tissue evidence="2">Salivary glands</tissue>
    </source>
</reference>
<gene>
    <name evidence="2" type="ORF">V5799_007917</name>
</gene>
<feature type="non-terminal residue" evidence="2">
    <location>
        <position position="92"/>
    </location>
</feature>
<proteinExistence type="predicted"/>
<comment type="caution">
    <text evidence="2">The sequence shown here is derived from an EMBL/GenBank/DDBJ whole genome shotgun (WGS) entry which is preliminary data.</text>
</comment>
<name>A0AAQ4FGM2_AMBAM</name>
<dbReference type="AlphaFoldDB" id="A0AAQ4FGM2"/>
<protein>
    <submittedName>
        <fullName evidence="2">Uncharacterized protein</fullName>
    </submittedName>
</protein>
<accession>A0AAQ4FGM2</accession>
<dbReference type="EMBL" id="JARKHS020003295">
    <property type="protein sequence ID" value="KAK8785718.1"/>
    <property type="molecule type" value="Genomic_DNA"/>
</dbReference>
<organism evidence="2 3">
    <name type="scientific">Amblyomma americanum</name>
    <name type="common">Lone star tick</name>
    <dbReference type="NCBI Taxonomy" id="6943"/>
    <lineage>
        <taxon>Eukaryota</taxon>
        <taxon>Metazoa</taxon>
        <taxon>Ecdysozoa</taxon>
        <taxon>Arthropoda</taxon>
        <taxon>Chelicerata</taxon>
        <taxon>Arachnida</taxon>
        <taxon>Acari</taxon>
        <taxon>Parasitiformes</taxon>
        <taxon>Ixodida</taxon>
        <taxon>Ixodoidea</taxon>
        <taxon>Ixodidae</taxon>
        <taxon>Amblyomminae</taxon>
        <taxon>Amblyomma</taxon>
    </lineage>
</organism>
<evidence type="ECO:0000313" key="3">
    <source>
        <dbReference type="Proteomes" id="UP001321473"/>
    </source>
</evidence>
<feature type="region of interest" description="Disordered" evidence="1">
    <location>
        <begin position="1"/>
        <end position="92"/>
    </location>
</feature>
<keyword evidence="3" id="KW-1185">Reference proteome</keyword>
<dbReference type="Proteomes" id="UP001321473">
    <property type="component" value="Unassembled WGS sequence"/>
</dbReference>
<evidence type="ECO:0000256" key="1">
    <source>
        <dbReference type="SAM" id="MobiDB-lite"/>
    </source>
</evidence>
<sequence>MEGQHANGRATPRRRHDRFSRTFLTCQAEPPQPALRRETLPEAATNDRFVREENFGEGLIDSGGFGIVKEDEDKGEMSSSELPQFTRDVSPF</sequence>